<dbReference type="eggNOG" id="KOG0722">
    <property type="taxonomic scope" value="Eukaryota"/>
</dbReference>
<evidence type="ECO:0000256" key="5">
    <source>
        <dbReference type="ARBA" id="ARBA00023186"/>
    </source>
</evidence>
<dbReference type="InParanoid" id="D7FPG7"/>
<feature type="region of interest" description="Disordered" evidence="6">
    <location>
        <begin position="333"/>
        <end position="367"/>
    </location>
</feature>
<evidence type="ECO:0000256" key="3">
    <source>
        <dbReference type="ARBA" id="ARBA00022989"/>
    </source>
</evidence>
<accession>D7FPG7</accession>
<dbReference type="PANTHER" id="PTHR44176">
    <property type="entry name" value="DNAJ HOMOLOG SUBFAMILY C MEMBER 25"/>
    <property type="match status" value="1"/>
</dbReference>
<dbReference type="AlphaFoldDB" id="D7FPG7"/>
<keyword evidence="5" id="KW-0143">Chaperone</keyword>
<keyword evidence="2" id="KW-0812">Transmembrane</keyword>
<evidence type="ECO:0000259" key="8">
    <source>
        <dbReference type="PROSITE" id="PS50076"/>
    </source>
</evidence>
<dbReference type="InterPro" id="IPR036869">
    <property type="entry name" value="J_dom_sf"/>
</dbReference>
<dbReference type="PRINTS" id="PR00625">
    <property type="entry name" value="JDOMAIN"/>
</dbReference>
<name>D7FPG7_ECTSI</name>
<sequence length="367" mass="40852">MARKRMRVMSPQAIFFVVAIAVAAFSGFAEAFKDPHNKFCGEDECYAVLGLQRGADKADIKKAYRTISLDVHPDKNPTAAAKEKFTKVAKAYGVFMDEELNKKYHFFLDHPDAYWLEYGHHWVMRYASASDVRGVLLGLLVLVSFFAYGIQHTRYTTAVRYLRKAAEKNLGPKSGGNAATMQLRREAEALLAERKGEAQGGKKNGVGSKGSKVVKQSRKEKEAELAEVIAELSLQVEIKGSCRKPTWRDQPVVLLAMLPVHTATYLWHKFQLVTSKLTKREVTASEREYWARRSVGSSTWDDLDAETRATASEGDAWRGGEAMEDWKEAHLYGGGATSSSKGLRKRNKVASGSMMKGVLGEGPEVEY</sequence>
<dbReference type="Pfam" id="PF00226">
    <property type="entry name" value="DnaJ"/>
    <property type="match status" value="1"/>
</dbReference>
<evidence type="ECO:0000256" key="7">
    <source>
        <dbReference type="SAM" id="SignalP"/>
    </source>
</evidence>
<keyword evidence="3" id="KW-1133">Transmembrane helix</keyword>
<dbReference type="GO" id="GO:0005789">
    <property type="term" value="C:endoplasmic reticulum membrane"/>
    <property type="evidence" value="ECO:0007669"/>
    <property type="project" value="TreeGrafter"/>
</dbReference>
<dbReference type="SMART" id="SM00271">
    <property type="entry name" value="DnaJ"/>
    <property type="match status" value="1"/>
</dbReference>
<comment type="subcellular location">
    <subcellularLocation>
        <location evidence="1">Membrane</location>
        <topology evidence="1">Multi-pass membrane protein</topology>
    </subcellularLocation>
</comment>
<feature type="signal peptide" evidence="7">
    <location>
        <begin position="1"/>
        <end position="31"/>
    </location>
</feature>
<evidence type="ECO:0000313" key="9">
    <source>
        <dbReference type="EMBL" id="CBJ30425.1"/>
    </source>
</evidence>
<evidence type="ECO:0000256" key="6">
    <source>
        <dbReference type="SAM" id="MobiDB-lite"/>
    </source>
</evidence>
<evidence type="ECO:0000256" key="1">
    <source>
        <dbReference type="ARBA" id="ARBA00004141"/>
    </source>
</evidence>
<dbReference type="PANTHER" id="PTHR44176:SF1">
    <property type="entry name" value="DNAJ HOMOLOG SUBFAMILY C MEMBER 25"/>
    <property type="match status" value="1"/>
</dbReference>
<proteinExistence type="predicted"/>
<feature type="domain" description="J" evidence="8">
    <location>
        <begin position="44"/>
        <end position="108"/>
    </location>
</feature>
<keyword evidence="4" id="KW-0472">Membrane</keyword>
<dbReference type="EMBL" id="FN649742">
    <property type="protein sequence ID" value="CBJ30425.1"/>
    <property type="molecule type" value="Genomic_DNA"/>
</dbReference>
<dbReference type="PROSITE" id="PS50076">
    <property type="entry name" value="DNAJ_2"/>
    <property type="match status" value="1"/>
</dbReference>
<dbReference type="CDD" id="cd06257">
    <property type="entry name" value="DnaJ"/>
    <property type="match status" value="1"/>
</dbReference>
<organism evidence="9 10">
    <name type="scientific">Ectocarpus siliculosus</name>
    <name type="common">Brown alga</name>
    <name type="synonym">Conferva siliculosa</name>
    <dbReference type="NCBI Taxonomy" id="2880"/>
    <lineage>
        <taxon>Eukaryota</taxon>
        <taxon>Sar</taxon>
        <taxon>Stramenopiles</taxon>
        <taxon>Ochrophyta</taxon>
        <taxon>PX clade</taxon>
        <taxon>Phaeophyceae</taxon>
        <taxon>Ectocarpales</taxon>
        <taxon>Ectocarpaceae</taxon>
        <taxon>Ectocarpus</taxon>
    </lineage>
</organism>
<dbReference type="InterPro" id="IPR001623">
    <property type="entry name" value="DnaJ_domain"/>
</dbReference>
<evidence type="ECO:0000313" key="10">
    <source>
        <dbReference type="Proteomes" id="UP000002630"/>
    </source>
</evidence>
<evidence type="ECO:0000256" key="2">
    <source>
        <dbReference type="ARBA" id="ARBA00022692"/>
    </source>
</evidence>
<dbReference type="OrthoDB" id="10250354at2759"/>
<reference evidence="9 10" key="1">
    <citation type="journal article" date="2010" name="Nature">
        <title>The Ectocarpus genome and the independent evolution of multicellularity in brown algae.</title>
        <authorList>
            <person name="Cock J.M."/>
            <person name="Sterck L."/>
            <person name="Rouze P."/>
            <person name="Scornet D."/>
            <person name="Allen A.E."/>
            <person name="Amoutzias G."/>
            <person name="Anthouard V."/>
            <person name="Artiguenave F."/>
            <person name="Aury J.M."/>
            <person name="Badger J.H."/>
            <person name="Beszteri B."/>
            <person name="Billiau K."/>
            <person name="Bonnet E."/>
            <person name="Bothwell J.H."/>
            <person name="Bowler C."/>
            <person name="Boyen C."/>
            <person name="Brownlee C."/>
            <person name="Carrano C.J."/>
            <person name="Charrier B."/>
            <person name="Cho G.Y."/>
            <person name="Coelho S.M."/>
            <person name="Collen J."/>
            <person name="Corre E."/>
            <person name="Da Silva C."/>
            <person name="Delage L."/>
            <person name="Delaroque N."/>
            <person name="Dittami S.M."/>
            <person name="Doulbeau S."/>
            <person name="Elias M."/>
            <person name="Farnham G."/>
            <person name="Gachon C.M."/>
            <person name="Gschloessl B."/>
            <person name="Heesch S."/>
            <person name="Jabbari K."/>
            <person name="Jubin C."/>
            <person name="Kawai H."/>
            <person name="Kimura K."/>
            <person name="Kloareg B."/>
            <person name="Kupper F.C."/>
            <person name="Lang D."/>
            <person name="Le Bail A."/>
            <person name="Leblanc C."/>
            <person name="Lerouge P."/>
            <person name="Lohr M."/>
            <person name="Lopez P.J."/>
            <person name="Martens C."/>
            <person name="Maumus F."/>
            <person name="Michel G."/>
            <person name="Miranda-Saavedra D."/>
            <person name="Morales J."/>
            <person name="Moreau H."/>
            <person name="Motomura T."/>
            <person name="Nagasato C."/>
            <person name="Napoli C.A."/>
            <person name="Nelson D.R."/>
            <person name="Nyvall-Collen P."/>
            <person name="Peters A.F."/>
            <person name="Pommier C."/>
            <person name="Potin P."/>
            <person name="Poulain J."/>
            <person name="Quesneville H."/>
            <person name="Read B."/>
            <person name="Rensing S.A."/>
            <person name="Ritter A."/>
            <person name="Rousvoal S."/>
            <person name="Samanta M."/>
            <person name="Samson G."/>
            <person name="Schroeder D.C."/>
            <person name="Segurens B."/>
            <person name="Strittmatter M."/>
            <person name="Tonon T."/>
            <person name="Tregear J.W."/>
            <person name="Valentin K."/>
            <person name="von Dassow P."/>
            <person name="Yamagishi T."/>
            <person name="Van de Peer Y."/>
            <person name="Wincker P."/>
        </authorList>
    </citation>
    <scope>NUCLEOTIDE SEQUENCE [LARGE SCALE GENOMIC DNA]</scope>
    <source>
        <strain evidence="10">Ec32 / CCAP1310/4</strain>
    </source>
</reference>
<protein>
    <submittedName>
        <fullName evidence="9">Heat shock protein 40 like protein/ DnaJ domain containing protein</fullName>
    </submittedName>
</protein>
<gene>
    <name evidence="9" type="ORF">Esi_0189_0058</name>
</gene>
<keyword evidence="9" id="KW-0346">Stress response</keyword>
<dbReference type="GO" id="GO:0006457">
    <property type="term" value="P:protein folding"/>
    <property type="evidence" value="ECO:0007669"/>
    <property type="project" value="InterPro"/>
</dbReference>
<feature type="chain" id="PRO_5003095633" evidence="7">
    <location>
        <begin position="32"/>
        <end position="367"/>
    </location>
</feature>
<dbReference type="Proteomes" id="UP000002630">
    <property type="component" value="Linkage Group LG17"/>
</dbReference>
<dbReference type="OMA" id="TERWCWT"/>
<dbReference type="InterPro" id="IPR044632">
    <property type="entry name" value="DNAJC25-like"/>
</dbReference>
<keyword evidence="10" id="KW-1185">Reference proteome</keyword>
<dbReference type="EMBL" id="FN648355">
    <property type="protein sequence ID" value="CBJ30425.1"/>
    <property type="molecule type" value="Genomic_DNA"/>
</dbReference>
<keyword evidence="7" id="KW-0732">Signal</keyword>
<dbReference type="Gene3D" id="1.10.287.110">
    <property type="entry name" value="DnaJ domain"/>
    <property type="match status" value="1"/>
</dbReference>
<evidence type="ECO:0000256" key="4">
    <source>
        <dbReference type="ARBA" id="ARBA00023136"/>
    </source>
</evidence>
<dbReference type="STRING" id="2880.D7FPG7"/>
<dbReference type="SUPFAM" id="SSF46565">
    <property type="entry name" value="Chaperone J-domain"/>
    <property type="match status" value="1"/>
</dbReference>